<comment type="similarity">
    <text evidence="2 14">Belongs to the cation transport ATPase (P-type) (TC 3.A.3) family. Type IB subfamily.</text>
</comment>
<dbReference type="SFLD" id="SFLDS00003">
    <property type="entry name" value="Haloacid_Dehalogenase"/>
    <property type="match status" value="1"/>
</dbReference>
<comment type="catalytic activity">
    <reaction evidence="13">
        <text>Cu(+)(in) + ATP + H2O = Cu(+)(out) + ADP + phosphate + H(+)</text>
        <dbReference type="Rhea" id="RHEA:25792"/>
        <dbReference type="ChEBI" id="CHEBI:15377"/>
        <dbReference type="ChEBI" id="CHEBI:15378"/>
        <dbReference type="ChEBI" id="CHEBI:30616"/>
        <dbReference type="ChEBI" id="CHEBI:43474"/>
        <dbReference type="ChEBI" id="CHEBI:49552"/>
        <dbReference type="ChEBI" id="CHEBI:456216"/>
        <dbReference type="EC" id="7.2.2.8"/>
    </reaction>
</comment>
<dbReference type="Gene3D" id="1.20.1110.10">
    <property type="entry name" value="Calcium-transporting ATPase, transmembrane domain"/>
    <property type="match status" value="1"/>
</dbReference>
<dbReference type="PROSITE" id="PS01229">
    <property type="entry name" value="COF_2"/>
    <property type="match status" value="1"/>
</dbReference>
<dbReference type="Pfam" id="PF00702">
    <property type="entry name" value="Hydrolase"/>
    <property type="match status" value="1"/>
</dbReference>
<evidence type="ECO:0000256" key="13">
    <source>
        <dbReference type="ARBA" id="ARBA00049289"/>
    </source>
</evidence>
<keyword evidence="12 14" id="KW-0472">Membrane</keyword>
<sequence length="637" mass="67344">MSIQRRLIWSSVLTLPVAIQMFLMLTTNEMNPLWDWLALACATLVIVVGAGEMYKSAWYAFLNHHANMDTLVALGTLTAYLASIWGMVTHRAVFFDSVAFVVTFVLLGQVLEKRMRKQTEAALAGLADLQAKVAQVRQGDQVVELPIEQVGIGMHVLVAKGEVIPVDGVVMAGVAKVNEAMVTGESELVTKQVHERVIGGTQLVSGDLEIVVDHVGAETVLAKIVALVKQAQTSQSPVQALVDKISAVFVPLVMMVAIATFAIWYLGLNVSGPKALEFAVAVLVIACPCALGLATPAALVVGVGRAAKAGLVVRNAEALMALPKLDAIVFDKTGTLTEGKPVVVETWGDLTSVADFMVSLEAGVEHPLAQAIVDYYPTAVKHEVAGVQVIAGQGVKGNVAGHEVLIGNEQLMAGATWPADLQAFKEVLPMMTHTPVLVAIDYQIVGGLSIADGLRPEVPRVLQQLASVIPERIILTGDKAPVANELVATNQLAISQVLAEVSPQDKAHQIMMLQATGKKVAFVGDGINDAPALTMADVGIVMGSGVNVALQSGDVVLLHNDLRLLPLAVNLGRALATQIKVNLWWAMIYNLLGIPVAAGCLVSFGVTLTPAVAGMAMALSSVSVLLSSLTLKWREFK</sequence>
<dbReference type="SUPFAM" id="SSF81665">
    <property type="entry name" value="Calcium ATPase, transmembrane domain M"/>
    <property type="match status" value="1"/>
</dbReference>
<evidence type="ECO:0000256" key="3">
    <source>
        <dbReference type="ARBA" id="ARBA00012517"/>
    </source>
</evidence>
<dbReference type="NCBIfam" id="TIGR01494">
    <property type="entry name" value="ATPase_P-type"/>
    <property type="match status" value="1"/>
</dbReference>
<dbReference type="SFLD" id="SFLDF00027">
    <property type="entry name" value="p-type_atpase"/>
    <property type="match status" value="1"/>
</dbReference>
<dbReference type="InterPro" id="IPR059000">
    <property type="entry name" value="ATPase_P-type_domA"/>
</dbReference>
<evidence type="ECO:0000256" key="14">
    <source>
        <dbReference type="RuleBase" id="RU362081"/>
    </source>
</evidence>
<protein>
    <recommendedName>
        <fullName evidence="3">P-type Cu(+) transporter</fullName>
        <ecNumber evidence="3">7.2.2.8</ecNumber>
    </recommendedName>
</protein>
<dbReference type="InterPro" id="IPR018303">
    <property type="entry name" value="ATPase_P-typ_P_site"/>
</dbReference>
<dbReference type="GO" id="GO:0043682">
    <property type="term" value="F:P-type divalent copper transporter activity"/>
    <property type="evidence" value="ECO:0007669"/>
    <property type="project" value="TreeGrafter"/>
</dbReference>
<dbReference type="InterPro" id="IPR023214">
    <property type="entry name" value="HAD_sf"/>
</dbReference>
<dbReference type="InterPro" id="IPR044492">
    <property type="entry name" value="P_typ_ATPase_HD_dom"/>
</dbReference>
<comment type="caution">
    <text evidence="16">The sequence shown here is derived from an EMBL/GenBank/DDBJ whole genome shotgun (WGS) entry which is preliminary data.</text>
</comment>
<dbReference type="RefSeq" id="WP_056995221.1">
    <property type="nucleotide sequence ID" value="NZ_AZGC01000005.1"/>
</dbReference>
<feature type="transmembrane region" description="Helical" evidence="14">
    <location>
        <begin position="583"/>
        <end position="606"/>
    </location>
</feature>
<keyword evidence="11" id="KW-0186">Copper</keyword>
<dbReference type="OrthoDB" id="9813266at2"/>
<dbReference type="PRINTS" id="PR00943">
    <property type="entry name" value="CUATPASE"/>
</dbReference>
<dbReference type="Gene3D" id="3.40.1110.10">
    <property type="entry name" value="Calcium-transporting ATPase, cytoplasmic domain N"/>
    <property type="match status" value="1"/>
</dbReference>
<feature type="transmembrane region" description="Helical" evidence="14">
    <location>
        <begin position="92"/>
        <end position="111"/>
    </location>
</feature>
<feature type="transmembrane region" description="Helical" evidence="14">
    <location>
        <begin position="33"/>
        <end position="54"/>
    </location>
</feature>
<keyword evidence="7" id="KW-0406">Ion transport</keyword>
<evidence type="ECO:0000256" key="9">
    <source>
        <dbReference type="ARBA" id="ARBA00022967"/>
    </source>
</evidence>
<dbReference type="GO" id="GO:0005524">
    <property type="term" value="F:ATP binding"/>
    <property type="evidence" value="ECO:0007669"/>
    <property type="project" value="UniProtKB-UniRule"/>
</dbReference>
<dbReference type="GO" id="GO:0016887">
    <property type="term" value="F:ATP hydrolysis activity"/>
    <property type="evidence" value="ECO:0007669"/>
    <property type="project" value="InterPro"/>
</dbReference>
<evidence type="ECO:0000256" key="11">
    <source>
        <dbReference type="ARBA" id="ARBA00023008"/>
    </source>
</evidence>
<keyword evidence="9" id="KW-1278">Translocase</keyword>
<evidence type="ECO:0000256" key="2">
    <source>
        <dbReference type="ARBA" id="ARBA00006024"/>
    </source>
</evidence>
<evidence type="ECO:0000256" key="12">
    <source>
        <dbReference type="ARBA" id="ARBA00023136"/>
    </source>
</evidence>
<name>A0A0R1UTK8_9LACO</name>
<feature type="transmembrane region" description="Helical" evidence="14">
    <location>
        <begin position="278"/>
        <end position="304"/>
    </location>
</feature>
<comment type="subcellular location">
    <subcellularLocation>
        <location evidence="14">Cell membrane</location>
    </subcellularLocation>
    <subcellularLocation>
        <location evidence="1">Endomembrane system</location>
        <topology evidence="1">Multi-pass membrane protein</topology>
    </subcellularLocation>
</comment>
<dbReference type="NCBIfam" id="TIGR01511">
    <property type="entry name" value="ATPase-IB1_Cu"/>
    <property type="match status" value="1"/>
</dbReference>
<evidence type="ECO:0000256" key="5">
    <source>
        <dbReference type="ARBA" id="ARBA00022723"/>
    </source>
</evidence>
<dbReference type="SUPFAM" id="SSF56784">
    <property type="entry name" value="HAD-like"/>
    <property type="match status" value="1"/>
</dbReference>
<dbReference type="AlphaFoldDB" id="A0A0R1UTK8"/>
<dbReference type="InterPro" id="IPR008250">
    <property type="entry name" value="ATPase_P-typ_transduc_dom_A_sf"/>
</dbReference>
<keyword evidence="6 14" id="KW-0547">Nucleotide-binding</keyword>
<keyword evidence="10 14" id="KW-1133">Transmembrane helix</keyword>
<keyword evidence="4 14" id="KW-0812">Transmembrane</keyword>
<evidence type="ECO:0000313" key="17">
    <source>
        <dbReference type="Proteomes" id="UP000051084"/>
    </source>
</evidence>
<dbReference type="NCBIfam" id="TIGR01525">
    <property type="entry name" value="ATPase-IB_hvy"/>
    <property type="match status" value="1"/>
</dbReference>
<feature type="domain" description="P-type ATPase A" evidence="15">
    <location>
        <begin position="129"/>
        <end position="229"/>
    </location>
</feature>
<evidence type="ECO:0000256" key="8">
    <source>
        <dbReference type="ARBA" id="ARBA00022840"/>
    </source>
</evidence>
<dbReference type="SFLD" id="SFLDG00002">
    <property type="entry name" value="C1.7:_P-type_atpase_like"/>
    <property type="match status" value="1"/>
</dbReference>
<gene>
    <name evidence="16" type="ORF">FC21_GL001246</name>
</gene>
<dbReference type="InterPro" id="IPR023298">
    <property type="entry name" value="ATPase_P-typ_TM_dom_sf"/>
</dbReference>
<dbReference type="Gene3D" id="3.40.50.1000">
    <property type="entry name" value="HAD superfamily/HAD-like"/>
    <property type="match status" value="1"/>
</dbReference>
<feature type="transmembrane region" description="Helical" evidence="14">
    <location>
        <begin position="7"/>
        <end position="27"/>
    </location>
</feature>
<dbReference type="GO" id="GO:0140581">
    <property type="term" value="F:P-type monovalent copper transporter activity"/>
    <property type="evidence" value="ECO:0007669"/>
    <property type="project" value="UniProtKB-EC"/>
</dbReference>
<evidence type="ECO:0000256" key="1">
    <source>
        <dbReference type="ARBA" id="ARBA00004127"/>
    </source>
</evidence>
<dbReference type="Pfam" id="PF00122">
    <property type="entry name" value="E1-E2_ATPase"/>
    <property type="match status" value="1"/>
</dbReference>
<accession>A0A0R1UTK8</accession>
<evidence type="ECO:0000256" key="7">
    <source>
        <dbReference type="ARBA" id="ARBA00022796"/>
    </source>
</evidence>
<keyword evidence="17" id="KW-1185">Reference proteome</keyword>
<dbReference type="EC" id="7.2.2.8" evidence="3"/>
<dbReference type="InterPro" id="IPR023299">
    <property type="entry name" value="ATPase_P-typ_cyto_dom_N"/>
</dbReference>
<reference evidence="16 17" key="1">
    <citation type="journal article" date="2015" name="Genome Announc.">
        <title>Expanding the biotechnology potential of lactobacilli through comparative genomics of 213 strains and associated genera.</title>
        <authorList>
            <person name="Sun Z."/>
            <person name="Harris H.M."/>
            <person name="McCann A."/>
            <person name="Guo C."/>
            <person name="Argimon S."/>
            <person name="Zhang W."/>
            <person name="Yang X."/>
            <person name="Jeffery I.B."/>
            <person name="Cooney J.C."/>
            <person name="Kagawa T.F."/>
            <person name="Liu W."/>
            <person name="Song Y."/>
            <person name="Salvetti E."/>
            <person name="Wrobel A."/>
            <person name="Rasinkangas P."/>
            <person name="Parkhill J."/>
            <person name="Rea M.C."/>
            <person name="O'Sullivan O."/>
            <person name="Ritari J."/>
            <person name="Douillard F.P."/>
            <person name="Paul Ross R."/>
            <person name="Yang R."/>
            <person name="Briner A.E."/>
            <person name="Felis G.E."/>
            <person name="de Vos W.M."/>
            <person name="Barrangou R."/>
            <person name="Klaenhammer T.R."/>
            <person name="Caufield P.W."/>
            <person name="Cui Y."/>
            <person name="Zhang H."/>
            <person name="O'Toole P.W."/>
        </authorList>
    </citation>
    <scope>NUCLEOTIDE SEQUENCE [LARGE SCALE GENOMIC DNA]</scope>
    <source>
        <strain evidence="16 17">DSM 18793</strain>
    </source>
</reference>
<dbReference type="PROSITE" id="PS00154">
    <property type="entry name" value="ATPASE_E1_E2"/>
    <property type="match status" value="1"/>
</dbReference>
<evidence type="ECO:0000259" key="15">
    <source>
        <dbReference type="Pfam" id="PF00122"/>
    </source>
</evidence>
<dbReference type="InterPro" id="IPR036412">
    <property type="entry name" value="HAD-like_sf"/>
</dbReference>
<evidence type="ECO:0000313" key="16">
    <source>
        <dbReference type="EMBL" id="KRL96497.1"/>
    </source>
</evidence>
<dbReference type="InterPro" id="IPR001757">
    <property type="entry name" value="P_typ_ATPase"/>
</dbReference>
<feature type="transmembrane region" description="Helical" evidence="14">
    <location>
        <begin position="66"/>
        <end position="86"/>
    </location>
</feature>
<dbReference type="GO" id="GO:0012505">
    <property type="term" value="C:endomembrane system"/>
    <property type="evidence" value="ECO:0007669"/>
    <property type="project" value="UniProtKB-SubCell"/>
</dbReference>
<keyword evidence="7" id="KW-0813">Transport</keyword>
<keyword evidence="8 14" id="KW-0067">ATP-binding</keyword>
<organism evidence="16 17">
    <name type="scientific">Limosilactobacillus equigenerosi DSM 18793 = JCM 14505</name>
    <dbReference type="NCBI Taxonomy" id="1423742"/>
    <lineage>
        <taxon>Bacteria</taxon>
        <taxon>Bacillati</taxon>
        <taxon>Bacillota</taxon>
        <taxon>Bacilli</taxon>
        <taxon>Lactobacillales</taxon>
        <taxon>Lactobacillaceae</taxon>
        <taxon>Limosilactobacillus</taxon>
    </lineage>
</organism>
<keyword evidence="14" id="KW-1003">Cell membrane</keyword>
<dbReference type="GO" id="GO:0055070">
    <property type="term" value="P:copper ion homeostasis"/>
    <property type="evidence" value="ECO:0007669"/>
    <property type="project" value="TreeGrafter"/>
</dbReference>
<keyword evidence="7" id="KW-0187">Copper transport</keyword>
<dbReference type="Proteomes" id="UP000051084">
    <property type="component" value="Unassembled WGS sequence"/>
</dbReference>
<dbReference type="GO" id="GO:0005507">
    <property type="term" value="F:copper ion binding"/>
    <property type="evidence" value="ECO:0007669"/>
    <property type="project" value="TreeGrafter"/>
</dbReference>
<dbReference type="PANTHER" id="PTHR43520:SF8">
    <property type="entry name" value="P-TYPE CU(+) TRANSPORTER"/>
    <property type="match status" value="1"/>
</dbReference>
<dbReference type="InterPro" id="IPR027256">
    <property type="entry name" value="P-typ_ATPase_IB"/>
</dbReference>
<dbReference type="Gene3D" id="2.70.150.10">
    <property type="entry name" value="Calcium-transporting ATPase, cytoplasmic transduction domain A"/>
    <property type="match status" value="1"/>
</dbReference>
<dbReference type="PRINTS" id="PR00119">
    <property type="entry name" value="CATATPASE"/>
</dbReference>
<feature type="transmembrane region" description="Helical" evidence="14">
    <location>
        <begin position="612"/>
        <end position="631"/>
    </location>
</feature>
<dbReference type="EMBL" id="AZGC01000005">
    <property type="protein sequence ID" value="KRL96497.1"/>
    <property type="molecule type" value="Genomic_DNA"/>
</dbReference>
<dbReference type="PANTHER" id="PTHR43520">
    <property type="entry name" value="ATP7, ISOFORM B"/>
    <property type="match status" value="1"/>
</dbReference>
<evidence type="ECO:0000256" key="6">
    <source>
        <dbReference type="ARBA" id="ARBA00022741"/>
    </source>
</evidence>
<evidence type="ECO:0000256" key="4">
    <source>
        <dbReference type="ARBA" id="ARBA00022692"/>
    </source>
</evidence>
<dbReference type="STRING" id="417373.GCA_001570685_00001"/>
<dbReference type="SUPFAM" id="SSF81653">
    <property type="entry name" value="Calcium ATPase, transduction domain A"/>
    <property type="match status" value="1"/>
</dbReference>
<proteinExistence type="inferred from homology"/>
<evidence type="ECO:0000256" key="10">
    <source>
        <dbReference type="ARBA" id="ARBA00022989"/>
    </source>
</evidence>
<dbReference type="PATRIC" id="fig|1423742.4.peg.1292"/>
<keyword evidence="5 14" id="KW-0479">Metal-binding</keyword>
<dbReference type="GO" id="GO:0005886">
    <property type="term" value="C:plasma membrane"/>
    <property type="evidence" value="ECO:0007669"/>
    <property type="project" value="UniProtKB-SubCell"/>
</dbReference>
<feature type="transmembrane region" description="Helical" evidence="14">
    <location>
        <begin position="245"/>
        <end position="266"/>
    </location>
</feature>